<dbReference type="Proteomes" id="UP001497382">
    <property type="component" value="Unassembled WGS sequence"/>
</dbReference>
<protein>
    <submittedName>
        <fullName evidence="1">Uncharacterized protein</fullName>
    </submittedName>
</protein>
<keyword evidence="2" id="KW-1185">Reference proteome</keyword>
<reference evidence="1 2" key="1">
    <citation type="submission" date="2024-04" db="EMBL/GenBank/DDBJ databases">
        <authorList>
            <person name="Rising A."/>
            <person name="Reimegard J."/>
            <person name="Sonavane S."/>
            <person name="Akerstrom W."/>
            <person name="Nylinder S."/>
            <person name="Hedman E."/>
            <person name="Kallberg Y."/>
        </authorList>
    </citation>
    <scope>NUCLEOTIDE SEQUENCE [LARGE SCALE GENOMIC DNA]</scope>
</reference>
<organism evidence="1 2">
    <name type="scientific">Larinioides sclopetarius</name>
    <dbReference type="NCBI Taxonomy" id="280406"/>
    <lineage>
        <taxon>Eukaryota</taxon>
        <taxon>Metazoa</taxon>
        <taxon>Ecdysozoa</taxon>
        <taxon>Arthropoda</taxon>
        <taxon>Chelicerata</taxon>
        <taxon>Arachnida</taxon>
        <taxon>Araneae</taxon>
        <taxon>Araneomorphae</taxon>
        <taxon>Entelegynae</taxon>
        <taxon>Araneoidea</taxon>
        <taxon>Araneidae</taxon>
        <taxon>Larinioides</taxon>
    </lineage>
</organism>
<gene>
    <name evidence="1" type="ORF">LARSCL_LOCUS7674</name>
</gene>
<dbReference type="AlphaFoldDB" id="A0AAV1ZSD0"/>
<evidence type="ECO:0000313" key="1">
    <source>
        <dbReference type="EMBL" id="CAL1274731.1"/>
    </source>
</evidence>
<evidence type="ECO:0000313" key="2">
    <source>
        <dbReference type="Proteomes" id="UP001497382"/>
    </source>
</evidence>
<comment type="caution">
    <text evidence="1">The sequence shown here is derived from an EMBL/GenBank/DDBJ whole genome shotgun (WGS) entry which is preliminary data.</text>
</comment>
<accession>A0AAV1ZSD0</accession>
<dbReference type="EMBL" id="CAXIEN010000080">
    <property type="protein sequence ID" value="CAL1274731.1"/>
    <property type="molecule type" value="Genomic_DNA"/>
</dbReference>
<sequence length="51" mass="5776">MEILSDTTLIIKKESAKSLFMVDVKETTIIIKRSKNVKSLVYKKSVSNFGI</sequence>
<proteinExistence type="predicted"/>
<name>A0AAV1ZSD0_9ARAC</name>